<evidence type="ECO:0000256" key="1">
    <source>
        <dbReference type="SAM" id="MobiDB-lite"/>
    </source>
</evidence>
<keyword evidence="3" id="KW-1185">Reference proteome</keyword>
<name>A0AA88PF47_9TELE</name>
<protein>
    <submittedName>
        <fullName evidence="2">Uncharacterized protein</fullName>
    </submittedName>
</protein>
<feature type="region of interest" description="Disordered" evidence="1">
    <location>
        <begin position="67"/>
        <end position="116"/>
    </location>
</feature>
<proteinExistence type="predicted"/>
<evidence type="ECO:0000313" key="2">
    <source>
        <dbReference type="EMBL" id="KAK2883971.1"/>
    </source>
</evidence>
<feature type="compositionally biased region" description="Basic and acidic residues" evidence="1">
    <location>
        <begin position="94"/>
        <end position="110"/>
    </location>
</feature>
<organism evidence="2 3">
    <name type="scientific">Cirrhinus molitorella</name>
    <name type="common">mud carp</name>
    <dbReference type="NCBI Taxonomy" id="172907"/>
    <lineage>
        <taxon>Eukaryota</taxon>
        <taxon>Metazoa</taxon>
        <taxon>Chordata</taxon>
        <taxon>Craniata</taxon>
        <taxon>Vertebrata</taxon>
        <taxon>Euteleostomi</taxon>
        <taxon>Actinopterygii</taxon>
        <taxon>Neopterygii</taxon>
        <taxon>Teleostei</taxon>
        <taxon>Ostariophysi</taxon>
        <taxon>Cypriniformes</taxon>
        <taxon>Cyprinidae</taxon>
        <taxon>Labeoninae</taxon>
        <taxon>Labeonini</taxon>
        <taxon>Cirrhinus</taxon>
    </lineage>
</organism>
<sequence length="116" mass="13504">MCSFRKHAGERERLFLCGKGREWMKGEGGEREEVGRGCASTSTMRSVRRRNIAHFWSDEASAVENNRFWKSPKPQPFSSSESRRQHHPASQYKNKSEEAQSICKEEEESKQVLNHF</sequence>
<gene>
    <name evidence="2" type="ORF">Q8A67_017608</name>
</gene>
<reference evidence="2" key="1">
    <citation type="submission" date="2023-08" db="EMBL/GenBank/DDBJ databases">
        <title>Chromosome-level Genome Assembly of mud carp (Cirrhinus molitorella).</title>
        <authorList>
            <person name="Liu H."/>
        </authorList>
    </citation>
    <scope>NUCLEOTIDE SEQUENCE</scope>
    <source>
        <strain evidence="2">Prfri</strain>
        <tissue evidence="2">Muscle</tissue>
    </source>
</reference>
<evidence type="ECO:0000313" key="3">
    <source>
        <dbReference type="Proteomes" id="UP001187343"/>
    </source>
</evidence>
<accession>A0AA88PF47</accession>
<comment type="caution">
    <text evidence="2">The sequence shown here is derived from an EMBL/GenBank/DDBJ whole genome shotgun (WGS) entry which is preliminary data.</text>
</comment>
<dbReference type="Proteomes" id="UP001187343">
    <property type="component" value="Unassembled WGS sequence"/>
</dbReference>
<dbReference type="EMBL" id="JAUYZG010000017">
    <property type="protein sequence ID" value="KAK2883971.1"/>
    <property type="molecule type" value="Genomic_DNA"/>
</dbReference>
<dbReference type="AlphaFoldDB" id="A0AA88PF47"/>